<proteinExistence type="predicted"/>
<organism evidence="3 4">
    <name type="scientific">Pseudomonas aeruginosa (strain UCBPP-PA14)</name>
    <dbReference type="NCBI Taxonomy" id="208963"/>
    <lineage>
        <taxon>Bacteria</taxon>
        <taxon>Pseudomonadati</taxon>
        <taxon>Pseudomonadota</taxon>
        <taxon>Gammaproteobacteria</taxon>
        <taxon>Pseudomonadales</taxon>
        <taxon>Pseudomonadaceae</taxon>
        <taxon>Pseudomonas</taxon>
    </lineage>
</organism>
<dbReference type="Proteomes" id="UP000000653">
    <property type="component" value="Chromosome"/>
</dbReference>
<evidence type="ECO:0000313" key="3">
    <source>
        <dbReference type="EMBL" id="ABJ11257.1"/>
    </source>
</evidence>
<feature type="compositionally biased region" description="Acidic residues" evidence="2">
    <location>
        <begin position="172"/>
        <end position="195"/>
    </location>
</feature>
<keyword evidence="1" id="KW-0175">Coiled coil</keyword>
<feature type="coiled-coil region" evidence="1">
    <location>
        <begin position="372"/>
        <end position="494"/>
    </location>
</feature>
<evidence type="ECO:0000256" key="1">
    <source>
        <dbReference type="SAM" id="Coils"/>
    </source>
</evidence>
<dbReference type="KEGG" id="pau:PA14_37680"/>
<accession>A0A0H2ZAI7</accession>
<feature type="region of interest" description="Disordered" evidence="2">
    <location>
        <begin position="269"/>
        <end position="346"/>
    </location>
</feature>
<name>A0A0H2ZAI7_PSEAB</name>
<feature type="compositionally biased region" description="Low complexity" evidence="2">
    <location>
        <begin position="275"/>
        <end position="304"/>
    </location>
</feature>
<evidence type="ECO:0000256" key="2">
    <source>
        <dbReference type="SAM" id="MobiDB-lite"/>
    </source>
</evidence>
<dbReference type="EMBL" id="CP000438">
    <property type="protein sequence ID" value="ABJ11257.1"/>
    <property type="molecule type" value="Genomic_DNA"/>
</dbReference>
<protein>
    <submittedName>
        <fullName evidence="3">Uncharacterized protein</fullName>
    </submittedName>
</protein>
<evidence type="ECO:0000313" key="4">
    <source>
        <dbReference type="Proteomes" id="UP000000653"/>
    </source>
</evidence>
<dbReference type="RefSeq" id="WP_003139629.1">
    <property type="nucleotide sequence ID" value="NC_008463.1"/>
</dbReference>
<reference evidence="3 4" key="1">
    <citation type="journal article" date="2006" name="Genome Biol.">
        <title>Genomic analysis reveals that Pseudomonas aeruginosa virulence is combinatorial.</title>
        <authorList>
            <person name="Lee D.G."/>
            <person name="Urbach J.M."/>
            <person name="Wu G."/>
            <person name="Liberati N.T."/>
            <person name="Feinbaum R.L."/>
            <person name="Miyata S."/>
            <person name="Diggins L.T."/>
            <person name="He J."/>
            <person name="Saucier M."/>
            <person name="Deziel E."/>
            <person name="Friedman L."/>
            <person name="Li L."/>
            <person name="Grills G."/>
            <person name="Montgomery K."/>
            <person name="Kucherlapati R."/>
            <person name="Rahme L.G."/>
            <person name="Ausubel F.M."/>
        </authorList>
    </citation>
    <scope>NUCLEOTIDE SEQUENCE [LARGE SCALE GENOMIC DNA]</scope>
    <source>
        <strain evidence="3 4">UCBPP-PA14</strain>
    </source>
</reference>
<dbReference type="HOGENOM" id="CLU_490785_0_0_6"/>
<dbReference type="BioCyc" id="PAER208963:G1G74-3170-MONOMER"/>
<feature type="region of interest" description="Disordered" evidence="2">
    <location>
        <begin position="172"/>
        <end position="217"/>
    </location>
</feature>
<gene>
    <name evidence="3" type="ordered locus">PA14_37680</name>
</gene>
<dbReference type="AlphaFoldDB" id="A0A0H2ZAI7"/>
<sequence length="555" mass="60910">MLLRTISVETAEQTELNAALLCGFAIPASDRNFIAYSLNEQVDENDSRVYIASLFKTDDGFRLGRLDTDEACEAAIQVFRQLVREATTGNRRTSDLAYHLIDLQDAAIAPSRREEHRSLVLEREWVMKLVTFESPHGYGPALDGEEPCADVPPLVHEALFEDAAPDVFAADDADEASDGPAEPIDEPEAAEDETVTEAGCVEPEPRPEAETAAPEGGAPAEFATKAEQSAKVADAEAIGAFVDNASHLREELADLAQLLHPALHAADATGSANLPSPDAAEESSMPPSPSPLAASAPAPEPVSARVPSLSLRLRVPPARLAGAEGEADVREAPTQAAAVIHQPEDEAHVDTDTALDIGNDTEHLLQDVQGTLADLAGMAQQLSQQKQEALKQQESLESLQTQLHEKERQLQEKEKQLRQWHKRLQDDRQALERETEQSNRLLAERSAALQQLAESVEARERSSARRAEVLQIEQERLEELRSQQNLRQAELEKREASVQQRSLELGERFKKLESAREKLAQIVKGFNETVQFNTALHAISHTGLKRQEESTAELE</sequence>